<dbReference type="RefSeq" id="WP_264351164.1">
    <property type="nucleotide sequence ID" value="NZ_JAPAHU010000077.1"/>
</dbReference>
<comment type="caution">
    <text evidence="1">The sequence shown here is derived from an EMBL/GenBank/DDBJ whole genome shotgun (WGS) entry which is preliminary data.</text>
</comment>
<keyword evidence="2" id="KW-1185">Reference proteome</keyword>
<gene>
    <name evidence="1" type="ORF">OJ597_11665</name>
</gene>
<dbReference type="EMBL" id="JAPAHU010000077">
    <property type="protein sequence ID" value="MCW1043032.1"/>
    <property type="molecule type" value="Genomic_DNA"/>
</dbReference>
<proteinExistence type="predicted"/>
<protein>
    <recommendedName>
        <fullName evidence="3">Abi family protein</fullName>
    </recommendedName>
</protein>
<evidence type="ECO:0008006" key="3">
    <source>
        <dbReference type="Google" id="ProtNLM"/>
    </source>
</evidence>
<sequence>DGVYTDKTKPKWDDFIFNINKGRDRYKKNYKKNNPSVLSSLIVVPHDDAIAHTDFYTWQAVLSDTFHTQNRKHVNKSLWPRLTYKVLKGLDRKKTEKAARLDFINELNEIRNYRNRLSHNDCIWIKMNS</sequence>
<feature type="non-terminal residue" evidence="1">
    <location>
        <position position="129"/>
    </location>
</feature>
<evidence type="ECO:0000313" key="2">
    <source>
        <dbReference type="Proteomes" id="UP001526076"/>
    </source>
</evidence>
<feature type="non-terminal residue" evidence="1">
    <location>
        <position position="1"/>
    </location>
</feature>
<evidence type="ECO:0000313" key="1">
    <source>
        <dbReference type="EMBL" id="MCW1043032.1"/>
    </source>
</evidence>
<reference evidence="1 2" key="1">
    <citation type="submission" date="2022-10" db="EMBL/GenBank/DDBJ databases">
        <title>Comparative genomic study of S. anginosus.</title>
        <authorList>
            <person name="Prasad A."/>
            <person name="Ene A."/>
            <person name="Jablonska S."/>
            <person name="Du J."/>
            <person name="Wolfe A.J."/>
            <person name="Putonti C."/>
        </authorList>
    </citation>
    <scope>NUCLEOTIDE SEQUENCE [LARGE SCALE GENOMIC DNA]</scope>
    <source>
        <strain evidence="1 2">UMB9231</strain>
    </source>
</reference>
<dbReference type="Proteomes" id="UP001526076">
    <property type="component" value="Unassembled WGS sequence"/>
</dbReference>
<accession>A0ABT3EC76</accession>
<organism evidence="1 2">
    <name type="scientific">Streptococcus anginosus</name>
    <dbReference type="NCBI Taxonomy" id="1328"/>
    <lineage>
        <taxon>Bacteria</taxon>
        <taxon>Bacillati</taxon>
        <taxon>Bacillota</taxon>
        <taxon>Bacilli</taxon>
        <taxon>Lactobacillales</taxon>
        <taxon>Streptococcaceae</taxon>
        <taxon>Streptococcus</taxon>
        <taxon>Streptococcus anginosus group</taxon>
    </lineage>
</organism>
<name>A0ABT3EC76_STRAP</name>